<name>A0ABW5AL20_9BRAD</name>
<proteinExistence type="predicted"/>
<feature type="transmembrane region" description="Helical" evidence="7">
    <location>
        <begin position="7"/>
        <end position="27"/>
    </location>
</feature>
<dbReference type="RefSeq" id="WP_378478879.1">
    <property type="nucleotide sequence ID" value="NZ_JBHUIW010000019.1"/>
</dbReference>
<evidence type="ECO:0000256" key="1">
    <source>
        <dbReference type="ARBA" id="ARBA00004651"/>
    </source>
</evidence>
<keyword evidence="6 7" id="KW-0472">Membrane</keyword>
<dbReference type="Proteomes" id="UP001597314">
    <property type="component" value="Unassembled WGS sequence"/>
</dbReference>
<keyword evidence="2" id="KW-0813">Transport</keyword>
<evidence type="ECO:0000256" key="7">
    <source>
        <dbReference type="SAM" id="Phobius"/>
    </source>
</evidence>
<comment type="caution">
    <text evidence="8">The sequence shown here is derived from an EMBL/GenBank/DDBJ whole genome shotgun (WGS) entry which is preliminary data.</text>
</comment>
<keyword evidence="5 7" id="KW-1133">Transmembrane helix</keyword>
<evidence type="ECO:0000313" key="9">
    <source>
        <dbReference type="Proteomes" id="UP001597314"/>
    </source>
</evidence>
<evidence type="ECO:0000256" key="3">
    <source>
        <dbReference type="ARBA" id="ARBA00022475"/>
    </source>
</evidence>
<comment type="subcellular location">
    <subcellularLocation>
        <location evidence="1">Cell membrane</location>
        <topology evidence="1">Multi-pass membrane protein</topology>
    </subcellularLocation>
</comment>
<evidence type="ECO:0000256" key="5">
    <source>
        <dbReference type="ARBA" id="ARBA00022989"/>
    </source>
</evidence>
<accession>A0ABW5AL20</accession>
<keyword evidence="9" id="KW-1185">Reference proteome</keyword>
<dbReference type="EMBL" id="JBHUIW010000019">
    <property type="protein sequence ID" value="MFD2183658.1"/>
    <property type="molecule type" value="Genomic_DNA"/>
</dbReference>
<evidence type="ECO:0000256" key="4">
    <source>
        <dbReference type="ARBA" id="ARBA00022692"/>
    </source>
</evidence>
<dbReference type="PANTHER" id="PTHR23513:SF11">
    <property type="entry name" value="STAPHYLOFERRIN A TRANSPORTER"/>
    <property type="match status" value="1"/>
</dbReference>
<dbReference type="Pfam" id="PF05977">
    <property type="entry name" value="MFS_3"/>
    <property type="match status" value="1"/>
</dbReference>
<keyword evidence="3" id="KW-1003">Cell membrane</keyword>
<evidence type="ECO:0000256" key="6">
    <source>
        <dbReference type="ARBA" id="ARBA00023136"/>
    </source>
</evidence>
<evidence type="ECO:0000256" key="2">
    <source>
        <dbReference type="ARBA" id="ARBA00022448"/>
    </source>
</evidence>
<keyword evidence="4 7" id="KW-0812">Transmembrane</keyword>
<dbReference type="PANTHER" id="PTHR23513">
    <property type="entry name" value="INTEGRAL MEMBRANE EFFLUX PROTEIN-RELATED"/>
    <property type="match status" value="1"/>
</dbReference>
<gene>
    <name evidence="8" type="ORF">ACFSOX_15995</name>
</gene>
<organism evidence="8 9">
    <name type="scientific">Rhodoplanes azumiensis</name>
    <dbReference type="NCBI Taxonomy" id="1897628"/>
    <lineage>
        <taxon>Bacteria</taxon>
        <taxon>Pseudomonadati</taxon>
        <taxon>Pseudomonadota</taxon>
        <taxon>Alphaproteobacteria</taxon>
        <taxon>Hyphomicrobiales</taxon>
        <taxon>Nitrobacteraceae</taxon>
        <taxon>Rhodoplanes</taxon>
    </lineage>
</organism>
<sequence length="130" mass="13764">MAAFGAAVTYGLDVASYVVVIGALIWWRLGTAADDALREHFGGVLRAGLRFAGSSPDMHRLLWRTVLFFLFASAVWALLPLVARQELGGSPGFYGLMLGGVDAGPSSARCCCRGCAPRSGRIGWCSAPRS</sequence>
<dbReference type="InterPro" id="IPR010290">
    <property type="entry name" value="TM_effector"/>
</dbReference>
<evidence type="ECO:0000313" key="8">
    <source>
        <dbReference type="EMBL" id="MFD2183658.1"/>
    </source>
</evidence>
<feature type="transmembrane region" description="Helical" evidence="7">
    <location>
        <begin position="61"/>
        <end position="83"/>
    </location>
</feature>
<reference evidence="9" key="1">
    <citation type="journal article" date="2019" name="Int. J. Syst. Evol. Microbiol.">
        <title>The Global Catalogue of Microorganisms (GCM) 10K type strain sequencing project: providing services to taxonomists for standard genome sequencing and annotation.</title>
        <authorList>
            <consortium name="The Broad Institute Genomics Platform"/>
            <consortium name="The Broad Institute Genome Sequencing Center for Infectious Disease"/>
            <person name="Wu L."/>
            <person name="Ma J."/>
        </authorList>
    </citation>
    <scope>NUCLEOTIDE SEQUENCE [LARGE SCALE GENOMIC DNA]</scope>
    <source>
        <strain evidence="9">CGMCC 1.6774</strain>
    </source>
</reference>
<protein>
    <submittedName>
        <fullName evidence="8">MFS transporter</fullName>
    </submittedName>
</protein>